<keyword evidence="1" id="KW-0808">Transferase</keyword>
<dbReference type="Pfam" id="PF00132">
    <property type="entry name" value="Hexapep"/>
    <property type="match status" value="1"/>
</dbReference>
<evidence type="ECO:0000256" key="2">
    <source>
        <dbReference type="SAM" id="MobiDB-lite"/>
    </source>
</evidence>
<proteinExistence type="predicted"/>
<reference evidence="3" key="1">
    <citation type="submission" date="2020-05" db="EMBL/GenBank/DDBJ databases">
        <authorList>
            <person name="Chiriac C."/>
            <person name="Salcher M."/>
            <person name="Ghai R."/>
            <person name="Kavagutti S V."/>
        </authorList>
    </citation>
    <scope>NUCLEOTIDE SEQUENCE</scope>
</reference>
<dbReference type="PANTHER" id="PTHR23416:SF78">
    <property type="entry name" value="LIPOPOLYSACCHARIDE BIOSYNTHESIS O-ACETYL TRANSFERASE WBBJ-RELATED"/>
    <property type="match status" value="1"/>
</dbReference>
<dbReference type="InterPro" id="IPR018357">
    <property type="entry name" value="Hexapep_transf_CS"/>
</dbReference>
<dbReference type="EMBL" id="CAFBMK010000357">
    <property type="protein sequence ID" value="CAB4952293.1"/>
    <property type="molecule type" value="Genomic_DNA"/>
</dbReference>
<dbReference type="InterPro" id="IPR001451">
    <property type="entry name" value="Hexapep"/>
</dbReference>
<protein>
    <submittedName>
        <fullName evidence="3">Unannotated protein</fullName>
    </submittedName>
</protein>
<dbReference type="InterPro" id="IPR011004">
    <property type="entry name" value="Trimer_LpxA-like_sf"/>
</dbReference>
<dbReference type="SUPFAM" id="SSF51161">
    <property type="entry name" value="Trimeric LpxA-like enzymes"/>
    <property type="match status" value="1"/>
</dbReference>
<sequence>MATDSTPARPVGGRDDDPSGADAPGPGPAPDVRRPPAPAHGGLLHLLRHARRRRMLGWRYWVLGARALRLKLKYGDRVQFDGPAFICSGVHFEIGPNAVVRLGRWSWIGDDTKIRCHEGVIEVGSKSVIGQECTLSTYERITIGRECIVADRSMFIDFDHSVAWADAPIRSQGIYTRPVTIGHNVWIGYGAAVLRGATVGDNAVVGTYAVVTKDVPTNAVAAGSPARVVRMRDAPSTMVWADPHEVPLPEKERRRLVREDARRWGKPVPEDALEPVDEP</sequence>
<feature type="region of interest" description="Disordered" evidence="2">
    <location>
        <begin position="1"/>
        <end position="38"/>
    </location>
</feature>
<dbReference type="InterPro" id="IPR051159">
    <property type="entry name" value="Hexapeptide_acetyltransf"/>
</dbReference>
<dbReference type="PANTHER" id="PTHR23416">
    <property type="entry name" value="SIALIC ACID SYNTHASE-RELATED"/>
    <property type="match status" value="1"/>
</dbReference>
<organism evidence="3">
    <name type="scientific">freshwater metagenome</name>
    <dbReference type="NCBI Taxonomy" id="449393"/>
    <lineage>
        <taxon>unclassified sequences</taxon>
        <taxon>metagenomes</taxon>
        <taxon>ecological metagenomes</taxon>
    </lineage>
</organism>
<evidence type="ECO:0000313" key="3">
    <source>
        <dbReference type="EMBL" id="CAB4952293.1"/>
    </source>
</evidence>
<feature type="region of interest" description="Disordered" evidence="2">
    <location>
        <begin position="260"/>
        <end position="279"/>
    </location>
</feature>
<dbReference type="AlphaFoldDB" id="A0A6J7KBI4"/>
<gene>
    <name evidence="3" type="ORF">UFOPK3564_03559</name>
</gene>
<dbReference type="Gene3D" id="2.160.10.10">
    <property type="entry name" value="Hexapeptide repeat proteins"/>
    <property type="match status" value="1"/>
</dbReference>
<dbReference type="CDD" id="cd04647">
    <property type="entry name" value="LbH_MAT_like"/>
    <property type="match status" value="1"/>
</dbReference>
<evidence type="ECO:0000256" key="1">
    <source>
        <dbReference type="ARBA" id="ARBA00022679"/>
    </source>
</evidence>
<dbReference type="PROSITE" id="PS00101">
    <property type="entry name" value="HEXAPEP_TRANSFERASES"/>
    <property type="match status" value="1"/>
</dbReference>
<name>A0A6J7KBI4_9ZZZZ</name>
<accession>A0A6J7KBI4</accession>
<dbReference type="GO" id="GO:0016740">
    <property type="term" value="F:transferase activity"/>
    <property type="evidence" value="ECO:0007669"/>
    <property type="project" value="UniProtKB-KW"/>
</dbReference>